<name>A7NLE5_ROSCS</name>
<dbReference type="HOGENOM" id="CLU_2143954_0_0_0"/>
<proteinExistence type="predicted"/>
<dbReference type="OrthoDB" id="1495109at2"/>
<dbReference type="Proteomes" id="UP000000263">
    <property type="component" value="Chromosome"/>
</dbReference>
<gene>
    <name evidence="1" type="ordered locus">Rcas_2245</name>
</gene>
<accession>A7NLE5</accession>
<dbReference type="EMBL" id="CP000804">
    <property type="protein sequence ID" value="ABU58328.1"/>
    <property type="molecule type" value="Genomic_DNA"/>
</dbReference>
<keyword evidence="2" id="KW-1185">Reference proteome</keyword>
<evidence type="ECO:0000313" key="1">
    <source>
        <dbReference type="EMBL" id="ABU58328.1"/>
    </source>
</evidence>
<protein>
    <submittedName>
        <fullName evidence="1">Uncharacterized protein</fullName>
    </submittedName>
</protein>
<evidence type="ECO:0000313" key="2">
    <source>
        <dbReference type="Proteomes" id="UP000000263"/>
    </source>
</evidence>
<dbReference type="KEGG" id="rca:Rcas_2245"/>
<dbReference type="AlphaFoldDB" id="A7NLE5"/>
<sequence length="112" mass="12002">MPRTIEVIVHADGLIEPLEPIVVSGKQRGLLTILETPSEATQSITLAALFTRLQSEGLLASPKPGAARTPLIDGATLDALLLAAGLQETPEEIPESMRYGGAFLMAHRFRRS</sequence>
<dbReference type="RefSeq" id="WP_012120752.1">
    <property type="nucleotide sequence ID" value="NC_009767.1"/>
</dbReference>
<reference evidence="1 2" key="1">
    <citation type="submission" date="2007-08" db="EMBL/GenBank/DDBJ databases">
        <title>Complete sequence of Roseiflexus castenholzii DSM 13941.</title>
        <authorList>
            <consortium name="US DOE Joint Genome Institute"/>
            <person name="Copeland A."/>
            <person name="Lucas S."/>
            <person name="Lapidus A."/>
            <person name="Barry K."/>
            <person name="Glavina del Rio T."/>
            <person name="Dalin E."/>
            <person name="Tice H."/>
            <person name="Pitluck S."/>
            <person name="Thompson L.S."/>
            <person name="Brettin T."/>
            <person name="Bruce D."/>
            <person name="Detter J.C."/>
            <person name="Han C."/>
            <person name="Tapia R."/>
            <person name="Schmutz J."/>
            <person name="Larimer F."/>
            <person name="Land M."/>
            <person name="Hauser L."/>
            <person name="Kyrpides N."/>
            <person name="Mikhailova N."/>
            <person name="Bryant D.A."/>
            <person name="Hanada S."/>
            <person name="Tsukatani Y."/>
            <person name="Richardson P."/>
        </authorList>
    </citation>
    <scope>NUCLEOTIDE SEQUENCE [LARGE SCALE GENOMIC DNA]</scope>
    <source>
        <strain evidence="2">DSM 13941 / HLO8</strain>
    </source>
</reference>
<organism evidence="1 2">
    <name type="scientific">Roseiflexus castenholzii (strain DSM 13941 / HLO8)</name>
    <dbReference type="NCBI Taxonomy" id="383372"/>
    <lineage>
        <taxon>Bacteria</taxon>
        <taxon>Bacillati</taxon>
        <taxon>Chloroflexota</taxon>
        <taxon>Chloroflexia</taxon>
        <taxon>Chloroflexales</taxon>
        <taxon>Roseiflexineae</taxon>
        <taxon>Roseiflexaceae</taxon>
        <taxon>Roseiflexus</taxon>
    </lineage>
</organism>